<evidence type="ECO:0000256" key="9">
    <source>
        <dbReference type="SAM" id="MobiDB-lite"/>
    </source>
</evidence>
<dbReference type="Gene3D" id="1.10.8.60">
    <property type="match status" value="2"/>
</dbReference>
<feature type="compositionally biased region" description="Basic and acidic residues" evidence="9">
    <location>
        <begin position="1173"/>
        <end position="1183"/>
    </location>
</feature>
<feature type="compositionally biased region" description="Low complexity" evidence="9">
    <location>
        <begin position="2177"/>
        <end position="2192"/>
    </location>
</feature>
<dbReference type="InterPro" id="IPR041627">
    <property type="entry name" value="AAA_lid_6"/>
</dbReference>
<feature type="compositionally biased region" description="Basic residues" evidence="9">
    <location>
        <begin position="2148"/>
        <end position="2158"/>
    </location>
</feature>
<dbReference type="InterPro" id="IPR000641">
    <property type="entry name" value="CbxX/CfxQ"/>
</dbReference>
<dbReference type="GO" id="GO:0016887">
    <property type="term" value="F:ATP hydrolysis activity"/>
    <property type="evidence" value="ECO:0007669"/>
    <property type="project" value="InterPro"/>
</dbReference>
<dbReference type="Pfam" id="PF13087">
    <property type="entry name" value="AAA_12"/>
    <property type="match status" value="1"/>
</dbReference>
<feature type="domain" description="AAA+ ATPase" evidence="11">
    <location>
        <begin position="476"/>
        <end position="812"/>
    </location>
</feature>
<evidence type="ECO:0000256" key="4">
    <source>
        <dbReference type="ARBA" id="ARBA00022741"/>
    </source>
</evidence>
<feature type="compositionally biased region" description="Polar residues" evidence="9">
    <location>
        <begin position="1274"/>
        <end position="1301"/>
    </location>
</feature>
<dbReference type="CDD" id="cd00009">
    <property type="entry name" value="AAA"/>
    <property type="match status" value="3"/>
</dbReference>
<dbReference type="Pfam" id="PF17866">
    <property type="entry name" value="AAA_lid_6"/>
    <property type="match status" value="1"/>
</dbReference>
<feature type="compositionally biased region" description="Polar residues" evidence="9">
    <location>
        <begin position="1215"/>
        <end position="1226"/>
    </location>
</feature>
<dbReference type="PROSITE" id="PS50920">
    <property type="entry name" value="SOLCAR"/>
    <property type="match status" value="3"/>
</dbReference>
<dbReference type="PRINTS" id="PR00819">
    <property type="entry name" value="CBXCFQXSUPER"/>
</dbReference>
<feature type="domain" description="AAA+ ATPase" evidence="11">
    <location>
        <begin position="1914"/>
        <end position="2051"/>
    </location>
</feature>
<keyword evidence="7 8" id="KW-0472">Membrane</keyword>
<dbReference type="SUPFAM" id="SSF103506">
    <property type="entry name" value="Mitochondrial carrier"/>
    <property type="match status" value="1"/>
</dbReference>
<dbReference type="OrthoDB" id="2423195at2759"/>
<dbReference type="CDD" id="cd17936">
    <property type="entry name" value="EEXXEc_NFX1"/>
    <property type="match status" value="1"/>
</dbReference>
<feature type="compositionally biased region" description="Basic and acidic residues" evidence="9">
    <location>
        <begin position="1302"/>
        <end position="1311"/>
    </location>
</feature>
<dbReference type="InterPro" id="IPR003593">
    <property type="entry name" value="AAA+_ATPase"/>
</dbReference>
<organism evidence="12 13">
    <name type="scientific">Psilocybe cyanescens</name>
    <dbReference type="NCBI Taxonomy" id="93625"/>
    <lineage>
        <taxon>Eukaryota</taxon>
        <taxon>Fungi</taxon>
        <taxon>Dikarya</taxon>
        <taxon>Basidiomycota</taxon>
        <taxon>Agaricomycotina</taxon>
        <taxon>Agaricomycetes</taxon>
        <taxon>Agaricomycetidae</taxon>
        <taxon>Agaricales</taxon>
        <taxon>Agaricineae</taxon>
        <taxon>Strophariaceae</taxon>
        <taxon>Psilocybe</taxon>
    </lineage>
</organism>
<dbReference type="PANTHER" id="PTHR43392">
    <property type="entry name" value="AAA-TYPE ATPASE FAMILY PROTEIN / ANKYRIN REPEAT FAMILY PROTEIN"/>
    <property type="match status" value="1"/>
</dbReference>
<dbReference type="FunFam" id="1.50.40.10:FF:000029">
    <property type="entry name" value="Solute carrier family 25 member 28"/>
    <property type="match status" value="1"/>
</dbReference>
<name>A0A409XD25_PSICY</name>
<dbReference type="FunFam" id="1.10.8.60:FF:000160">
    <property type="entry name" value="WGS project CABT00000000 data, contig 2.55"/>
    <property type="match status" value="1"/>
</dbReference>
<feature type="repeat" description="Solcar" evidence="8">
    <location>
        <begin position="2624"/>
        <end position="2708"/>
    </location>
</feature>
<dbReference type="STRING" id="93625.A0A409XD25"/>
<feature type="repeat" description="Solcar" evidence="8">
    <location>
        <begin position="2715"/>
        <end position="2806"/>
    </location>
</feature>
<feature type="transmembrane region" description="Helical" evidence="10">
    <location>
        <begin position="2812"/>
        <end position="2832"/>
    </location>
</feature>
<dbReference type="Pfam" id="PF13086">
    <property type="entry name" value="AAA_11"/>
    <property type="match status" value="1"/>
</dbReference>
<feature type="compositionally biased region" description="Basic residues" evidence="9">
    <location>
        <begin position="2271"/>
        <end position="2281"/>
    </location>
</feature>
<evidence type="ECO:0000256" key="3">
    <source>
        <dbReference type="ARBA" id="ARBA00022692"/>
    </source>
</evidence>
<dbReference type="SUPFAM" id="SSF52540">
    <property type="entry name" value="P-loop containing nucleoside triphosphate hydrolases"/>
    <property type="match status" value="4"/>
</dbReference>
<comment type="caution">
    <text evidence="12">The sequence shown here is derived from an EMBL/GenBank/DDBJ whole genome shotgun (WGS) entry which is preliminary data.</text>
</comment>
<dbReference type="PANTHER" id="PTHR43392:SF2">
    <property type="entry name" value="AAA-TYPE ATPASE FAMILY PROTEIN _ ANKYRIN REPEAT FAMILY PROTEIN"/>
    <property type="match status" value="1"/>
</dbReference>
<dbReference type="EMBL" id="NHYD01002045">
    <property type="protein sequence ID" value="PPQ88708.1"/>
    <property type="molecule type" value="Genomic_DNA"/>
</dbReference>
<dbReference type="CDD" id="cd18808">
    <property type="entry name" value="SF1_C_Upf1"/>
    <property type="match status" value="1"/>
</dbReference>
<feature type="region of interest" description="Disordered" evidence="9">
    <location>
        <begin position="1144"/>
        <end position="1183"/>
    </location>
</feature>
<feature type="domain" description="AAA+ ATPase" evidence="11">
    <location>
        <begin position="1635"/>
        <end position="1782"/>
    </location>
</feature>
<protein>
    <recommendedName>
        <fullName evidence="11">AAA+ ATPase domain-containing protein</fullName>
    </recommendedName>
</protein>
<evidence type="ECO:0000256" key="8">
    <source>
        <dbReference type="PROSITE-ProRule" id="PRU00282"/>
    </source>
</evidence>
<evidence type="ECO:0000256" key="2">
    <source>
        <dbReference type="ARBA" id="ARBA00010378"/>
    </source>
</evidence>
<proteinExistence type="inferred from homology"/>
<evidence type="ECO:0000256" key="10">
    <source>
        <dbReference type="SAM" id="Phobius"/>
    </source>
</evidence>
<comment type="subcellular location">
    <subcellularLocation>
        <location evidence="1">Membrane</location>
        <topology evidence="1">Multi-pass membrane protein</topology>
    </subcellularLocation>
</comment>
<reference evidence="12 13" key="1">
    <citation type="journal article" date="2018" name="Evol. Lett.">
        <title>Horizontal gene cluster transfer increased hallucinogenic mushroom diversity.</title>
        <authorList>
            <person name="Reynolds H.T."/>
            <person name="Vijayakumar V."/>
            <person name="Gluck-Thaler E."/>
            <person name="Korotkin H.B."/>
            <person name="Matheny P.B."/>
            <person name="Slot J.C."/>
        </authorList>
    </citation>
    <scope>NUCLEOTIDE SEQUENCE [LARGE SCALE GENOMIC DNA]</scope>
    <source>
        <strain evidence="12 13">2631</strain>
    </source>
</reference>
<feature type="compositionally biased region" description="Polar residues" evidence="9">
    <location>
        <begin position="2283"/>
        <end position="2293"/>
    </location>
</feature>
<dbReference type="GO" id="GO:0004386">
    <property type="term" value="F:helicase activity"/>
    <property type="evidence" value="ECO:0007669"/>
    <property type="project" value="InterPro"/>
</dbReference>
<dbReference type="CDD" id="cd06008">
    <property type="entry name" value="NF-X1-zinc-finger"/>
    <property type="match status" value="1"/>
</dbReference>
<evidence type="ECO:0000256" key="6">
    <source>
        <dbReference type="ARBA" id="ARBA00022989"/>
    </source>
</evidence>
<feature type="region of interest" description="Disordered" evidence="9">
    <location>
        <begin position="2398"/>
        <end position="2421"/>
    </location>
</feature>
<dbReference type="InterPro" id="IPR023395">
    <property type="entry name" value="MCP_dom_sf"/>
</dbReference>
<keyword evidence="13" id="KW-1185">Reference proteome</keyword>
<dbReference type="InterPro" id="IPR018108">
    <property type="entry name" value="MCP_transmembrane"/>
</dbReference>
<dbReference type="FunFam" id="3.40.50.300:FF:000216">
    <property type="entry name" value="Type VII secretion ATPase EccA"/>
    <property type="match status" value="3"/>
</dbReference>
<evidence type="ECO:0000259" key="11">
    <source>
        <dbReference type="SMART" id="SM00382"/>
    </source>
</evidence>
<dbReference type="SMART" id="SM00382">
    <property type="entry name" value="AAA"/>
    <property type="match status" value="4"/>
</dbReference>
<feature type="domain" description="AAA+ ATPase" evidence="11">
    <location>
        <begin position="1356"/>
        <end position="1492"/>
    </location>
</feature>
<keyword evidence="5" id="KW-0067">ATP-binding</keyword>
<evidence type="ECO:0000256" key="5">
    <source>
        <dbReference type="ARBA" id="ARBA00022840"/>
    </source>
</evidence>
<dbReference type="InterPro" id="IPR041677">
    <property type="entry name" value="DNA2/NAM7_AAA_11"/>
</dbReference>
<dbReference type="InterPro" id="IPR027417">
    <property type="entry name" value="P-loop_NTPase"/>
</dbReference>
<feature type="compositionally biased region" description="Low complexity" evidence="9">
    <location>
        <begin position="2230"/>
        <end position="2246"/>
    </location>
</feature>
<accession>A0A409XD25</accession>
<dbReference type="InterPro" id="IPR003959">
    <property type="entry name" value="ATPase_AAA_core"/>
</dbReference>
<evidence type="ECO:0000256" key="7">
    <source>
        <dbReference type="ARBA" id="ARBA00023136"/>
    </source>
</evidence>
<feature type="compositionally biased region" description="Low complexity" evidence="9">
    <location>
        <begin position="1251"/>
        <end position="1266"/>
    </location>
</feature>
<feature type="region of interest" description="Disordered" evidence="9">
    <location>
        <begin position="1195"/>
        <end position="1313"/>
    </location>
</feature>
<feature type="region of interest" description="Disordered" evidence="9">
    <location>
        <begin position="2143"/>
        <end position="2315"/>
    </location>
</feature>
<dbReference type="InParanoid" id="A0A409XD25"/>
<comment type="similarity">
    <text evidence="2">Belongs to the CbxX/CfxQ family.</text>
</comment>
<dbReference type="Gene3D" id="3.90.550.10">
    <property type="entry name" value="Spore Coat Polysaccharide Biosynthesis Protein SpsA, Chain A"/>
    <property type="match status" value="1"/>
</dbReference>
<dbReference type="InterPro" id="IPR041679">
    <property type="entry name" value="DNA2/NAM7-like_C"/>
</dbReference>
<dbReference type="Proteomes" id="UP000283269">
    <property type="component" value="Unassembled WGS sequence"/>
</dbReference>
<dbReference type="InterPro" id="IPR029044">
    <property type="entry name" value="Nucleotide-diphossugar_trans"/>
</dbReference>
<evidence type="ECO:0000256" key="1">
    <source>
        <dbReference type="ARBA" id="ARBA00004141"/>
    </source>
</evidence>
<dbReference type="Pfam" id="PF00004">
    <property type="entry name" value="AAA"/>
    <property type="match status" value="3"/>
</dbReference>
<evidence type="ECO:0000313" key="13">
    <source>
        <dbReference type="Proteomes" id="UP000283269"/>
    </source>
</evidence>
<dbReference type="Gene3D" id="1.50.40.10">
    <property type="entry name" value="Mitochondrial carrier domain"/>
    <property type="match status" value="1"/>
</dbReference>
<dbReference type="InterPro" id="IPR050773">
    <property type="entry name" value="CbxX/CfxQ_RuBisCO_ESX"/>
</dbReference>
<dbReference type="FunFam" id="3.40.50.300:FF:001660">
    <property type="entry name" value="NF-X1 finger and helicase protein, putative"/>
    <property type="match status" value="1"/>
</dbReference>
<feature type="compositionally biased region" description="Basic and acidic residues" evidence="9">
    <location>
        <begin position="1144"/>
        <end position="1166"/>
    </location>
</feature>
<dbReference type="SUPFAM" id="SSF53448">
    <property type="entry name" value="Nucleotide-diphospho-sugar transferases"/>
    <property type="match status" value="1"/>
</dbReference>
<keyword evidence="3 8" id="KW-0812">Transmembrane</keyword>
<feature type="repeat" description="Solcar" evidence="8">
    <location>
        <begin position="2528"/>
        <end position="2616"/>
    </location>
</feature>
<dbReference type="InterPro" id="IPR047187">
    <property type="entry name" value="SF1_C_Upf1"/>
</dbReference>
<dbReference type="GO" id="GO:0005524">
    <property type="term" value="F:ATP binding"/>
    <property type="evidence" value="ECO:0007669"/>
    <property type="project" value="UniProtKB-KW"/>
</dbReference>
<sequence length="3606" mass="403408">MERPVRLNKLFANVLSGKVAVTPRNGATFLEALYGQPNPVETMVKLVGSDGGLNTLKTAIRYDLTATFMNKHASAILQYLQSPELKHINNGDFLDGILLEIVDPPIFWVEFRKAFLSHELDSTAVASFGWLLLHLCRLPLDKAAKYREDKEMPTMLNDLLSSPISNIKAYGVKIEEALSVSLADRDTNSTSCSGAGGRHDNDFADFRKIAIFPTNGEMESKEVPFMRPSSVLEDPETMITRVATHLDNQFRLLREDMVYEMREEMQIALGTKKGRHRGVKIKGFRLKELEFGTDRNPTKWCLVLACKEDFPEMKKLEKPKERSDYLENKRQFFKHQSLACLLVDKEIIAFPCIYRDEERLAKKPPEIVLQFEDAESTQNALRRLKMEDNVALIQIDTATFAYEPILKGLQQAKTLPLSFELLLWKKGDHLEEISEPPSFVETLRVNSQTNLKYILNTTKDIRLDNSQARSLISGLTQKVSLIQGPPGTGKSFIGGLIAKSIHDLTKRTILVVCYTNHALDDILTSLLDIGIPEKSMLRLGSKSTPRTEVLTMQRQGRSGRSPTEWNLIDGLRGQIHTLRSNVESSFNQYMSKASFSSILNYLEIEDPEYFDAFIVPEQDDGMEVAGRRGKAVQLDYLIERWSQGKGPGPAFEPLLASSSSVKAIWDLPSSRREALICCWRDALLEEAIQDLSINAKEYNRCSERLNRAFNTDIANVLRSKRIVGCTTTAAAKYREEIQTFNPDVLLVEEAGEILESHVLTSLGPETSQMILIGDHKQLRPKVKNYLLTVENGEGYDLNRSLFERLILKDYPHESLSQQHRMRPEISALIRRLTYPELVDAPKTSNRPNLLGVRDNIVFIQHEHPEDDHNALADKNDMASTSSKQNSYEAYMILKIVKYLAQQGYGTNELVILTPYLGQLQKLRELLKKDNDPVLNDLDNYELIKAGLIDPKTVHRDKKQIRLATIDNYQGEESDVVIVSLTRSNARCDIGFMFSPERLNVLLSRARNSLVMLGNINTFKNARKGKQLWQTLFDLLADGKHLYKGLPVKCERHTGTTSTLSKPEDFDTHCPDGGCSQPCQILLPCNMHTCPSMCHQLANHSKVSCEEKMTFNCPNGHTQTWPCHKGPPKDCDKCERAKKLAKKKQQQELEAQMRRETEERAHLEKMDALNAQIESERRAQEKSRLAAERANAIFQKQNDLASAKASRDAHGPRTTPAGTASSHTSHNPHVDEPSLQSVPKLMDGSIPGGGNPSAAPEQPSSQNPQPSLLDKLTSVFKSFSAPKSSSQHTPTSKPFTNIIESPSQKEWKRQKSMEGVQNNAIDEIMDMIGLETVKERVLGIKAKIDTNLRQNASLKHERFNVVLLGNPGTGKTTVARHYAKFLSNVKAIPGSTFEETTGARLAQNGVGEAEKLVEGVIKAGGGAIFIDEAYQLTSGNSHGGPAVLDFLLAEMENRVETVVFILAGYNKEMEKFFEHNPGLKSRVPYQFHFADYKDEEFMSMFESLLKKTYAGRMKVDGGVNGLFGRIMIRRLGRRRGHPGFGNARDLQTVFSHIRERQAVRLTKERKEGLLAEDFFLTREDLIGTDPSKIIQDSKEWITLQGMTGLKAVKDSVRSLFSLIDENFQRELLEQEVLDVSLNRVFLGSPGTGKTTVAKLYGKILTDIGLLSNGEVVIKNPSDFVGAVLGASEAQTKAILANTVGKVLIIDEAYMLYGGGGSGTSGSNQFKTSVIDTIVAEVQSVPGEDRCVILVGYKEQMMDMFQHVNPGLSRRFKIEDAFYFEDFNDTELLEIFEMKLRQQDLDATDHAKKIAIGRLSRLRNRPNFGNAGEVDNVITRAKTFAVARRARLPPSERLPVIIFEAEDIDPDWNRSANAAADLVKLFSDIVGCEDIVKRLQNYQELVEICKIQDRDPRELIPTNFVFTGPPGTGKTTVARKIGQVFYNMGLLASGEVEECSASDLVGQYVGQTGPKTKELFKKALGKVLFIDEAYRLSTGQFAQEAIDELVGLLTHPDFKGKLIVILAGYEKDMNQLMSVNSGLSSRFPDQVVFLNMDAKDCLKVISNELQKKNIQTDGWDGDESSAVNIEMKELIRDMSELDDWGNARDMITVSKEMVNQALMSSKHANPNLTPILSGDDALSVMKRILSDRQRRSRIPSKPRRSAPNLPQQTFTPDPPPAPSLGTTTTTSTEPTSSRTDGRAQARGRNAPPPRSRGVPQGERGRRGGRGGSGNHSQPSSPNSSSPLTPSPSMQTTNIDPSRSEIQDNARNSPSNRHQNRGGARRGGRSTVTQGSNNSPREPRQGDNRQGPTPRDPGVSDDLWRLLAIAKRVSADIEREARNRIQEMERRADEERKEEERQKKIAADLQRAEAAAREASERAELQRQREEARLKALAARAAKEKAEAEARAKREAERQRREKEAKAQQKLREMGVCVAGFQWIKMGSGYRCAGGAHFRVKKDGGYEQEKFSRGSEFEYFTGSHLLSPCSSQAVSSRPTSLSLLSTYHPRPLLDSLVTCTSMADEIDYEGLPSNAGLGVNMLAGALAGISEHAVMFPIDSIKTRMQVFATSPLAVYSGVGNAFTRIASTEGVRALWRGVSSVILGAGPAHAVHFGTLEAVKELCGGNEAGNQWLATSLAGASGTIAADAFMNPFDVVKQRMQVHKSEFRSVWVCARSVYRAEGIGAFYVSYPTTLAITIPFNAIQYTVYDHLKKFMNPRNEYSPQSHIVAGGIAGAVAAAVTTPLDVAKTILQTRGASTEADIRNVKGMTDAFKVIWARDGLKGFGRGLTPRVLTIMPSSALCWMSYEFFNSMFLNPGFFILSLITSSCLFAISIVLYATRFPLHVDHDSSTISDPFVDLAAYFVPKTSPIPPQSLTAILPVLSGSLHRIEELLEPFLVPQEHVRELVIVCPDTITSVIRRVLQDTFASLQSEGHPVISLHPWHDLHAPFAALKAVATATTDWVLIMDDTGLSDQVEHNLYALLHPPNISLPFGPHGQVLTASEITHVSSWGESVPAKYVRPPFVMASTLSPFGAEYDGPHVDCNSWAEFGDYVANLQLDPVGGILFKEATSWDSSLLIYPVDLDLSPEQLLVDWEDSTYNDTGITPELFPYPLPNTSKTNSQPRFVLFLPTHVDVERMLSFICAMQATQRWRTQILVYSDTVRTPSQSKWKTEEIEFSQCTIRYDVLSGQTPMMLGVSGSTLLFDWLGDQHVAVDVVLCLTEDDILTNYLCSQQKNSPLHLATVIRIPRSDVGQTEWMSSLSLGEWKNWHSPQVDIAVITNDRPSSLKRLLDSLQASRYFGDTMDLRINIDQNCDEETLKIVEHIIWPFGRVFIHRRIIHAGLLPAIVESWYPHNNDSYGLLLEDDVELSLLYYAWIKMALLRYRYGAVHDKISTLFGISLYQQKNLELPLEGRQSFNPRTFFSKEGVEHPTTPYLSQVPCSWGAVYFPEHWREFHEYLSTRLSETIMSLEEEVVPKVRSNQWLKSWKRFFIELIFLRGYVMLYPNYEDFISLSTNHLEVGSHVKERSQEKQDLFLLPLMELEDSQGPCKLLDMPDHVLPRIDRLPVLNLTGSLTSLEEILRRGNLRQLELVNCNNPFDLYNIRSLMCVNTL</sequence>
<dbReference type="GO" id="GO:0016020">
    <property type="term" value="C:membrane"/>
    <property type="evidence" value="ECO:0007669"/>
    <property type="project" value="UniProtKB-SubCell"/>
</dbReference>
<evidence type="ECO:0000313" key="12">
    <source>
        <dbReference type="EMBL" id="PPQ88708.1"/>
    </source>
</evidence>
<dbReference type="Gene3D" id="3.40.50.300">
    <property type="entry name" value="P-loop containing nucleotide triphosphate hydrolases"/>
    <property type="match status" value="5"/>
</dbReference>
<dbReference type="Pfam" id="PF00153">
    <property type="entry name" value="Mito_carr"/>
    <property type="match status" value="3"/>
</dbReference>
<keyword evidence="6 10" id="KW-1133">Transmembrane helix</keyword>
<gene>
    <name evidence="12" type="ORF">CVT25_009472</name>
</gene>
<keyword evidence="4" id="KW-0547">Nucleotide-binding</keyword>